<dbReference type="InterPro" id="IPR036736">
    <property type="entry name" value="ACP-like_sf"/>
</dbReference>
<dbReference type="Pfam" id="PF00550">
    <property type="entry name" value="PP-binding"/>
    <property type="match status" value="1"/>
</dbReference>
<accession>A0A939KRA2</accession>
<feature type="domain" description="Carrier" evidence="1">
    <location>
        <begin position="8"/>
        <end position="92"/>
    </location>
</feature>
<dbReference type="AlphaFoldDB" id="A0A939KRA2"/>
<dbReference type="InterPro" id="IPR009081">
    <property type="entry name" value="PP-bd_ACP"/>
</dbReference>
<gene>
    <name evidence="2" type="ORF">J2D77_06450</name>
</gene>
<protein>
    <submittedName>
        <fullName evidence="2">Acyl carrier protein</fullName>
    </submittedName>
</protein>
<keyword evidence="3" id="KW-1185">Reference proteome</keyword>
<dbReference type="PROSITE" id="PS50075">
    <property type="entry name" value="CARRIER"/>
    <property type="match status" value="1"/>
</dbReference>
<proteinExistence type="predicted"/>
<dbReference type="Proteomes" id="UP000664073">
    <property type="component" value="Unassembled WGS sequence"/>
</dbReference>
<reference evidence="2" key="1">
    <citation type="submission" date="2021-03" db="EMBL/GenBank/DDBJ databases">
        <title>The complete genome sequence of Acetobacter sp. TBRC 12339.</title>
        <authorList>
            <person name="Charoenyingcharoen P."/>
            <person name="Yukphan P."/>
        </authorList>
    </citation>
    <scope>NUCLEOTIDE SEQUENCE</scope>
    <source>
        <strain evidence="2">TBRC 12339</strain>
    </source>
</reference>
<comment type="caution">
    <text evidence="2">The sequence shown here is derived from an EMBL/GenBank/DDBJ whole genome shotgun (WGS) entry which is preliminary data.</text>
</comment>
<dbReference type="SUPFAM" id="SSF47336">
    <property type="entry name" value="ACP-like"/>
    <property type="match status" value="1"/>
</dbReference>
<dbReference type="RefSeq" id="WP_207845438.1">
    <property type="nucleotide sequence ID" value="NZ_JAFVMH010000002.1"/>
</dbReference>
<evidence type="ECO:0000313" key="3">
    <source>
        <dbReference type="Proteomes" id="UP000664073"/>
    </source>
</evidence>
<dbReference type="Gene3D" id="1.10.1200.10">
    <property type="entry name" value="ACP-like"/>
    <property type="match status" value="1"/>
</dbReference>
<evidence type="ECO:0000313" key="2">
    <source>
        <dbReference type="EMBL" id="MBO1324791.1"/>
    </source>
</evidence>
<name>A0A939KRA2_9PROT</name>
<organism evidence="2 3">
    <name type="scientific">Acetobacter garciniae</name>
    <dbReference type="NCBI Taxonomy" id="2817435"/>
    <lineage>
        <taxon>Bacteria</taxon>
        <taxon>Pseudomonadati</taxon>
        <taxon>Pseudomonadota</taxon>
        <taxon>Alphaproteobacteria</taxon>
        <taxon>Acetobacterales</taxon>
        <taxon>Acetobacteraceae</taxon>
        <taxon>Acetobacter</taxon>
    </lineage>
</organism>
<dbReference type="NCBIfam" id="NF006617">
    <property type="entry name" value="PRK09184.1"/>
    <property type="match status" value="1"/>
</dbReference>
<dbReference type="EMBL" id="JAFVMH010000002">
    <property type="protein sequence ID" value="MBO1324791.1"/>
    <property type="molecule type" value="Genomic_DNA"/>
</dbReference>
<evidence type="ECO:0000259" key="1">
    <source>
        <dbReference type="PROSITE" id="PS50075"/>
    </source>
</evidence>
<sequence length="95" mass="10331">MNTHLSDPSQTPFEREIAERLVDVLQLEIAPEEIDPLAPLFVEGLGLDSIDALEVALMISRAYGVTLSSDDPNSRDIFASLRALATHVTVMRPAG</sequence>